<name>A0A0F9QUA3_9ZZZZ</name>
<dbReference type="EMBL" id="LAZR01001697">
    <property type="protein sequence ID" value="KKN40582.1"/>
    <property type="molecule type" value="Genomic_DNA"/>
</dbReference>
<reference evidence="1" key="1">
    <citation type="journal article" date="2015" name="Nature">
        <title>Complex archaea that bridge the gap between prokaryotes and eukaryotes.</title>
        <authorList>
            <person name="Spang A."/>
            <person name="Saw J.H."/>
            <person name="Jorgensen S.L."/>
            <person name="Zaremba-Niedzwiedzka K."/>
            <person name="Martijn J."/>
            <person name="Lind A.E."/>
            <person name="van Eijk R."/>
            <person name="Schleper C."/>
            <person name="Guy L."/>
            <person name="Ettema T.J."/>
        </authorList>
    </citation>
    <scope>NUCLEOTIDE SEQUENCE</scope>
</reference>
<sequence>MGLFSRIKSFFTKESEPIMSTTPELQAQQSFPSGGGYAGGIEAHRTPSGYVPPPIGSGGGGRGIDIIPTGSIEEELRKQEELKQDIISGQQKPLTIQEVSKRPISIVEETKDITIGESLGRIKTISQQEGVKEAIFKTPKLLFAAITKPEERRKLRLEREKRDIELAGERVVISQEDIQKGIRGEGGTVTSFRIEKTSDAVLLRDTRLGDVPSERAYVEKKDKENEVFVTNLNSEYLSRDIKLQNANDKKIQDRINSGDITLAIGQKQSKTFASNLDKIRSGQIESEAKLRIDKQQEIINAAAKKGEITRIILGTATALVAGIVTGAVLGAAPALVSRAASIGGGLLFASETSKLGQEVVTGKAGVSEVVSFGVQSTAFLAGAKIGSKRSISEQTKLEGAISRSRLEIKSKGLINENKLSLLDIPSSNRIELKARLDAGQSLKKLEVKLIPKSTTDQTLINKELPYRKVEFIEITDRFGRVIDRVAIGRITLKGRTGKVFKQDIISKSEAFVTPEGIESETLTLLGKEGKGVEKAILTAETTKGILIKKGKLRLVKTKTGVRLVEAIEAKGRPLTEKQLRDLTLSRGGERGKPISETQFEELQRKTKLRIDAVFAGKKILGVKRERLIAEGIGISGGILTVPTPKGKVPKTPFRKTFALERKPTGKTFQDIQKGVRSKIKKIQEQVEKITPKFDVPSQIGVGVKESLKKGVRQVQAQRPLQIAIPSAKQSQKTLQQLQVKPSVLNEQFLKDLNLQSNLFNQQMQQLQKQFLQPQQQLKQQLQVPQLQISTITPTTPIIPIIPILPFDFRGDVDKTLKKLNERLKKSSERQASYAASLSNVFFQKKPIAISKEKFKELTEKEFLGFEQRPVLVLKPRKKSGKKKKR</sequence>
<comment type="caution">
    <text evidence="1">The sequence shown here is derived from an EMBL/GenBank/DDBJ whole genome shotgun (WGS) entry which is preliminary data.</text>
</comment>
<accession>A0A0F9QUA3</accession>
<organism evidence="1">
    <name type="scientific">marine sediment metagenome</name>
    <dbReference type="NCBI Taxonomy" id="412755"/>
    <lineage>
        <taxon>unclassified sequences</taxon>
        <taxon>metagenomes</taxon>
        <taxon>ecological metagenomes</taxon>
    </lineage>
</organism>
<protein>
    <submittedName>
        <fullName evidence="1">Uncharacterized protein</fullName>
    </submittedName>
</protein>
<dbReference type="AlphaFoldDB" id="A0A0F9QUA3"/>
<proteinExistence type="predicted"/>
<evidence type="ECO:0000313" key="1">
    <source>
        <dbReference type="EMBL" id="KKN40582.1"/>
    </source>
</evidence>
<gene>
    <name evidence="1" type="ORF">LCGC14_0732180</name>
</gene>